<sequence>MSEELSKIERPTAASFSGKRKLYVVPLLYQWPDAPAEYQALFHRYWSEVTDQLNHLEDRIGAVAQIYHEGIDSSGDAAVATLKQFENPSYDITQARLSKNAALTPIEDRELMNESIDWERFVMMGFASSKVARLATENLMAVAKKRYEHIGSRITETLKDNEAGILFMREGHQIQFPATIEVFSVSPPSLDEIHRYLRNAQERPQPQAQPEEHAAKAEEPAGQPEAPKKPRKAPARKKKTA</sequence>
<organism evidence="2 3">
    <name type="scientific">Candidatus Dehalogenimonas loeffleri</name>
    <dbReference type="NCBI Taxonomy" id="3127115"/>
    <lineage>
        <taxon>Bacteria</taxon>
        <taxon>Bacillati</taxon>
        <taxon>Chloroflexota</taxon>
        <taxon>Dehalococcoidia</taxon>
        <taxon>Dehalococcoidales</taxon>
        <taxon>Dehalococcoidaceae</taxon>
        <taxon>Dehalogenimonas</taxon>
    </lineage>
</organism>
<dbReference type="RefSeq" id="WP_338737215.1">
    <property type="nucleotide sequence ID" value="NZ_CP146612.1"/>
</dbReference>
<proteinExistence type="predicted"/>
<evidence type="ECO:0000313" key="2">
    <source>
        <dbReference type="EMBL" id="WWX25079.1"/>
    </source>
</evidence>
<reference evidence="2 3" key="1">
    <citation type="submission" date="2024-03" db="EMBL/GenBank/DDBJ databases">
        <title>A Dehalogenimonas Isolated from Estuarine Sediments Dihaloeliminates Chlorinated Alkanes.</title>
        <authorList>
            <person name="Yang Y."/>
            <person name="Wang H."/>
        </authorList>
    </citation>
    <scope>NUCLEOTIDE SEQUENCE [LARGE SCALE GENOMIC DNA]</scope>
    <source>
        <strain evidence="2 3">W</strain>
    </source>
</reference>
<dbReference type="Proteomes" id="UP001375370">
    <property type="component" value="Chromosome"/>
</dbReference>
<feature type="compositionally biased region" description="Basic and acidic residues" evidence="1">
    <location>
        <begin position="210"/>
        <end position="219"/>
    </location>
</feature>
<evidence type="ECO:0000256" key="1">
    <source>
        <dbReference type="SAM" id="MobiDB-lite"/>
    </source>
</evidence>
<evidence type="ECO:0000313" key="3">
    <source>
        <dbReference type="Proteomes" id="UP001375370"/>
    </source>
</evidence>
<protein>
    <submittedName>
        <fullName evidence="2">Uncharacterized protein</fullName>
    </submittedName>
</protein>
<keyword evidence="3" id="KW-1185">Reference proteome</keyword>
<name>A0ABZ2J755_9CHLR</name>
<feature type="region of interest" description="Disordered" evidence="1">
    <location>
        <begin position="198"/>
        <end position="241"/>
    </location>
</feature>
<dbReference type="EMBL" id="CP146612">
    <property type="protein sequence ID" value="WWX25079.1"/>
    <property type="molecule type" value="Genomic_DNA"/>
</dbReference>
<gene>
    <name evidence="2" type="ORF">V8247_07410</name>
</gene>
<feature type="compositionally biased region" description="Basic residues" evidence="1">
    <location>
        <begin position="229"/>
        <end position="241"/>
    </location>
</feature>
<accession>A0ABZ2J755</accession>